<protein>
    <submittedName>
        <fullName evidence="1">Uncharacterized protein</fullName>
    </submittedName>
</protein>
<organism evidence="1 2">
    <name type="scientific">Micromonospora polyrhachis</name>
    <dbReference type="NCBI Taxonomy" id="1282883"/>
    <lineage>
        <taxon>Bacteria</taxon>
        <taxon>Bacillati</taxon>
        <taxon>Actinomycetota</taxon>
        <taxon>Actinomycetes</taxon>
        <taxon>Micromonosporales</taxon>
        <taxon>Micromonosporaceae</taxon>
        <taxon>Micromonospora</taxon>
    </lineage>
</organism>
<name>A0A7W7SNV0_9ACTN</name>
<dbReference type="EMBL" id="JACHJW010000001">
    <property type="protein sequence ID" value="MBB4957000.1"/>
    <property type="molecule type" value="Genomic_DNA"/>
</dbReference>
<keyword evidence="2" id="KW-1185">Reference proteome</keyword>
<gene>
    <name evidence="1" type="ORF">FHR38_000733</name>
</gene>
<accession>A0A7W7SNV0</accession>
<dbReference type="Proteomes" id="UP000578819">
    <property type="component" value="Unassembled WGS sequence"/>
</dbReference>
<reference evidence="1 2" key="1">
    <citation type="submission" date="2020-08" db="EMBL/GenBank/DDBJ databases">
        <title>Sequencing the genomes of 1000 actinobacteria strains.</title>
        <authorList>
            <person name="Klenk H.-P."/>
        </authorList>
    </citation>
    <scope>NUCLEOTIDE SEQUENCE [LARGE SCALE GENOMIC DNA]</scope>
    <source>
        <strain evidence="1 2">DSM 45886</strain>
    </source>
</reference>
<evidence type="ECO:0000313" key="2">
    <source>
        <dbReference type="Proteomes" id="UP000578819"/>
    </source>
</evidence>
<dbReference type="AlphaFoldDB" id="A0A7W7SNV0"/>
<sequence>MDADSAAWEQRSTTRVVPPVRPRKLAKVPFVEMADGRLQGVVSSGSDIERVYVSSFAAGTHNFNCSTNNNRPCGGAHGYTCKHLDLLLDEAIVQYGADRVARYLRVEVDGEVTSARDLLRHMNGTNERMPAAIVFSRFLRHLSYLELPVVTEPVPELHWFPAMGAAR</sequence>
<evidence type="ECO:0000313" key="1">
    <source>
        <dbReference type="EMBL" id="MBB4957000.1"/>
    </source>
</evidence>
<proteinExistence type="predicted"/>
<comment type="caution">
    <text evidence="1">The sequence shown here is derived from an EMBL/GenBank/DDBJ whole genome shotgun (WGS) entry which is preliminary data.</text>
</comment>